<proteinExistence type="predicted"/>
<sequence>MDKIIHGLYIGNIRDSKNHEQLKINSITHIISILDTENINQIEVGNNIIDYCIIVNPDEQ</sequence>
<organism evidence="1 2">
    <name type="scientific">Euroglyphus maynei</name>
    <name type="common">Mayne's house dust mite</name>
    <dbReference type="NCBI Taxonomy" id="6958"/>
    <lineage>
        <taxon>Eukaryota</taxon>
        <taxon>Metazoa</taxon>
        <taxon>Ecdysozoa</taxon>
        <taxon>Arthropoda</taxon>
        <taxon>Chelicerata</taxon>
        <taxon>Arachnida</taxon>
        <taxon>Acari</taxon>
        <taxon>Acariformes</taxon>
        <taxon>Sarcoptiformes</taxon>
        <taxon>Astigmata</taxon>
        <taxon>Psoroptidia</taxon>
        <taxon>Analgoidea</taxon>
        <taxon>Pyroglyphidae</taxon>
        <taxon>Pyroglyphinae</taxon>
        <taxon>Euroglyphus</taxon>
    </lineage>
</organism>
<dbReference type="Gene3D" id="3.90.190.10">
    <property type="entry name" value="Protein tyrosine phosphatase superfamily"/>
    <property type="match status" value="1"/>
</dbReference>
<dbReference type="AlphaFoldDB" id="A0A1Y3AWM2"/>
<dbReference type="SUPFAM" id="SSF52799">
    <property type="entry name" value="(Phosphotyrosine protein) phosphatases II"/>
    <property type="match status" value="1"/>
</dbReference>
<accession>A0A1Y3AWM2</accession>
<dbReference type="Proteomes" id="UP000194236">
    <property type="component" value="Unassembled WGS sequence"/>
</dbReference>
<protein>
    <submittedName>
        <fullName evidence="1">Uncharacterized protein</fullName>
    </submittedName>
</protein>
<dbReference type="OrthoDB" id="9979246at2759"/>
<gene>
    <name evidence="1" type="ORF">BLA29_000063</name>
</gene>
<dbReference type="InterPro" id="IPR029021">
    <property type="entry name" value="Prot-tyrosine_phosphatase-like"/>
</dbReference>
<evidence type="ECO:0000313" key="2">
    <source>
        <dbReference type="Proteomes" id="UP000194236"/>
    </source>
</evidence>
<reference evidence="1 2" key="1">
    <citation type="submission" date="2017-03" db="EMBL/GenBank/DDBJ databases">
        <title>Genome Survey of Euroglyphus maynei.</title>
        <authorList>
            <person name="Arlian L.G."/>
            <person name="Morgan M.S."/>
            <person name="Rider S.D."/>
        </authorList>
    </citation>
    <scope>NUCLEOTIDE SEQUENCE [LARGE SCALE GENOMIC DNA]</scope>
    <source>
        <strain evidence="1">Arlian Lab</strain>
        <tissue evidence="1">Whole body</tissue>
    </source>
</reference>
<evidence type="ECO:0000313" key="1">
    <source>
        <dbReference type="EMBL" id="OTF72033.1"/>
    </source>
</evidence>
<name>A0A1Y3AWM2_EURMA</name>
<comment type="caution">
    <text evidence="1">The sequence shown here is derived from an EMBL/GenBank/DDBJ whole genome shotgun (WGS) entry which is preliminary data.</text>
</comment>
<keyword evidence="2" id="KW-1185">Reference proteome</keyword>
<dbReference type="EMBL" id="MUJZ01058254">
    <property type="protein sequence ID" value="OTF72033.1"/>
    <property type="molecule type" value="Genomic_DNA"/>
</dbReference>